<proteinExistence type="predicted"/>
<protein>
    <submittedName>
        <fullName evidence="2">Uncharacterized protein</fullName>
    </submittedName>
</protein>
<dbReference type="Proteomes" id="UP000692954">
    <property type="component" value="Unassembled WGS sequence"/>
</dbReference>
<gene>
    <name evidence="2" type="ORF">PSON_ATCC_30995.1.T2310016</name>
</gene>
<sequence>MSFEITEKTIGFGLVTKLLDRRALEYLIARDEIQQPSAQKSIVSCPSSSEASNVHDLGLEDCLKSEQPQEKKNEKQIEKQQDNHQALQFNIVPPTKFLRLLKEVHVKLLN</sequence>
<feature type="region of interest" description="Disordered" evidence="1">
    <location>
        <begin position="39"/>
        <end position="58"/>
    </location>
</feature>
<accession>A0A8S1RRP6</accession>
<evidence type="ECO:0000313" key="3">
    <source>
        <dbReference type="Proteomes" id="UP000692954"/>
    </source>
</evidence>
<evidence type="ECO:0000313" key="2">
    <source>
        <dbReference type="EMBL" id="CAD8129585.1"/>
    </source>
</evidence>
<feature type="compositionally biased region" description="Polar residues" evidence="1">
    <location>
        <begin position="39"/>
        <end position="52"/>
    </location>
</feature>
<dbReference type="EMBL" id="CAJJDN010000231">
    <property type="protein sequence ID" value="CAD8129585.1"/>
    <property type="molecule type" value="Genomic_DNA"/>
</dbReference>
<organism evidence="2 3">
    <name type="scientific">Paramecium sonneborni</name>
    <dbReference type="NCBI Taxonomy" id="65129"/>
    <lineage>
        <taxon>Eukaryota</taxon>
        <taxon>Sar</taxon>
        <taxon>Alveolata</taxon>
        <taxon>Ciliophora</taxon>
        <taxon>Intramacronucleata</taxon>
        <taxon>Oligohymenophorea</taxon>
        <taxon>Peniculida</taxon>
        <taxon>Parameciidae</taxon>
        <taxon>Paramecium</taxon>
    </lineage>
</organism>
<dbReference type="AlphaFoldDB" id="A0A8S1RRP6"/>
<comment type="caution">
    <text evidence="2">The sequence shown here is derived from an EMBL/GenBank/DDBJ whole genome shotgun (WGS) entry which is preliminary data.</text>
</comment>
<reference evidence="2" key="1">
    <citation type="submission" date="2021-01" db="EMBL/GenBank/DDBJ databases">
        <authorList>
            <consortium name="Genoscope - CEA"/>
            <person name="William W."/>
        </authorList>
    </citation>
    <scope>NUCLEOTIDE SEQUENCE</scope>
</reference>
<keyword evidence="3" id="KW-1185">Reference proteome</keyword>
<name>A0A8S1RRP6_9CILI</name>
<evidence type="ECO:0000256" key="1">
    <source>
        <dbReference type="SAM" id="MobiDB-lite"/>
    </source>
</evidence>